<dbReference type="OrthoDB" id="43316at2"/>
<accession>A0A4R5CWA0</accession>
<dbReference type="RefSeq" id="WP_132066590.1">
    <property type="nucleotide sequence ID" value="NZ_SMFN01000012.1"/>
</dbReference>
<keyword evidence="4" id="KW-1185">Reference proteome</keyword>
<feature type="domain" description="WYL" evidence="1">
    <location>
        <begin position="144"/>
        <end position="208"/>
    </location>
</feature>
<gene>
    <name evidence="3" type="ORF">E0F91_11010</name>
</gene>
<dbReference type="PROSITE" id="PS52050">
    <property type="entry name" value="WYL"/>
    <property type="match status" value="1"/>
</dbReference>
<evidence type="ECO:0000313" key="3">
    <source>
        <dbReference type="EMBL" id="TDE03311.1"/>
    </source>
</evidence>
<comment type="caution">
    <text evidence="3">The sequence shown here is derived from an EMBL/GenBank/DDBJ whole genome shotgun (WGS) entry which is preliminary data.</text>
</comment>
<dbReference type="AlphaFoldDB" id="A0A4R5CWA0"/>
<dbReference type="Pfam" id="PF13280">
    <property type="entry name" value="WYL"/>
    <property type="match status" value="1"/>
</dbReference>
<protein>
    <submittedName>
        <fullName evidence="3">WYL domain-containing protein</fullName>
    </submittedName>
</protein>
<evidence type="ECO:0000259" key="2">
    <source>
        <dbReference type="Pfam" id="PF25583"/>
    </source>
</evidence>
<sequence>MTLIVSLNFYFWNMKKESKEQKHLNTPQVYQTKQLVEILRKSPFESMENLIKYISTNRDNKISERTFHRIKATLRDDYGIIIKHSRSNEGFYLDEEKSMNIESFLSHMEILATAEQLSANLNENNNTLSFVKFENKAAIETIPNFKIVLEAIQKNVPISFIHNSFYHGKEQQYTLKPYFLKQYQNRWYAIGETEKGYRTFGIDRIGNIIIGTKKFKPKTEEAKDKFSSVIGLNYVDHKLESIKLSFHISQKPYLESLPLHSSQEEINLNNEKTFDIELLIHPNFEFRQHVLKYGSLVKVMEPKWLVEEIREELRKGLEGYL</sequence>
<evidence type="ECO:0000259" key="1">
    <source>
        <dbReference type="Pfam" id="PF13280"/>
    </source>
</evidence>
<dbReference type="Pfam" id="PF25583">
    <property type="entry name" value="WCX"/>
    <property type="match status" value="1"/>
</dbReference>
<dbReference type="PANTHER" id="PTHR34580:SF9">
    <property type="entry name" value="SLL5097 PROTEIN"/>
    <property type="match status" value="1"/>
</dbReference>
<feature type="domain" description="WCX" evidence="2">
    <location>
        <begin position="240"/>
        <end position="315"/>
    </location>
</feature>
<dbReference type="PANTHER" id="PTHR34580">
    <property type="match status" value="1"/>
</dbReference>
<proteinExistence type="predicted"/>
<dbReference type="Proteomes" id="UP000294644">
    <property type="component" value="Unassembled WGS sequence"/>
</dbReference>
<reference evidence="3 4" key="1">
    <citation type="submission" date="2019-03" db="EMBL/GenBank/DDBJ databases">
        <title>Flavobacterium LB-D12 sp. nov., isolated from arctic soil.</title>
        <authorList>
            <person name="Chaudhary D.K."/>
        </authorList>
    </citation>
    <scope>NUCLEOTIDE SEQUENCE [LARGE SCALE GENOMIC DNA]</scope>
    <source>
        <strain evidence="3 4">LB-D12</strain>
    </source>
</reference>
<dbReference type="InterPro" id="IPR051534">
    <property type="entry name" value="CBASS_pafABC_assoc_protein"/>
</dbReference>
<dbReference type="EMBL" id="SMFN01000012">
    <property type="protein sequence ID" value="TDE03311.1"/>
    <property type="molecule type" value="Genomic_DNA"/>
</dbReference>
<evidence type="ECO:0000313" key="4">
    <source>
        <dbReference type="Proteomes" id="UP000294644"/>
    </source>
</evidence>
<organism evidence="3 4">
    <name type="scientific">Flavobacterium sandaracinum</name>
    <dbReference type="NCBI Taxonomy" id="2541733"/>
    <lineage>
        <taxon>Bacteria</taxon>
        <taxon>Pseudomonadati</taxon>
        <taxon>Bacteroidota</taxon>
        <taxon>Flavobacteriia</taxon>
        <taxon>Flavobacteriales</taxon>
        <taxon>Flavobacteriaceae</taxon>
        <taxon>Flavobacterium</taxon>
    </lineage>
</organism>
<dbReference type="InterPro" id="IPR057727">
    <property type="entry name" value="WCX_dom"/>
</dbReference>
<name>A0A4R5CWA0_9FLAO</name>
<dbReference type="InterPro" id="IPR026881">
    <property type="entry name" value="WYL_dom"/>
</dbReference>